<proteinExistence type="predicted"/>
<protein>
    <recommendedName>
        <fullName evidence="3">AbiEi antitoxin C-terminal domain-containing protein</fullName>
    </recommendedName>
</protein>
<dbReference type="RefSeq" id="WP_204826971.1">
    <property type="nucleotide sequence ID" value="NZ_JBHUGF010000014.1"/>
</dbReference>
<reference evidence="2" key="1">
    <citation type="journal article" date="2019" name="Int. J. Syst. Evol. Microbiol.">
        <title>The Global Catalogue of Microorganisms (GCM) 10K type strain sequencing project: providing services to taxonomists for standard genome sequencing and annotation.</title>
        <authorList>
            <consortium name="The Broad Institute Genomics Platform"/>
            <consortium name="The Broad Institute Genome Sequencing Center for Infectious Disease"/>
            <person name="Wu L."/>
            <person name="Ma J."/>
        </authorList>
    </citation>
    <scope>NUCLEOTIDE SEQUENCE [LARGE SCALE GENOMIC DNA]</scope>
    <source>
        <strain evidence="2">CGMCC 1.15067</strain>
    </source>
</reference>
<dbReference type="EMBL" id="JBHUGF010000014">
    <property type="protein sequence ID" value="MFD1992790.1"/>
    <property type="molecule type" value="Genomic_DNA"/>
</dbReference>
<evidence type="ECO:0000313" key="2">
    <source>
        <dbReference type="Proteomes" id="UP001597403"/>
    </source>
</evidence>
<sequence length="283" mass="33437">MDLYKEDIKKALITRGKVFSPNDLKDIFANYRQEWRMPGAATHLNFIDFLVEQKKWLTSLTIPRGTRYVLQTEGTISAEYVASHIFTDTYLSHYSAVDFHGLTREIIKTVFTSREHSSAKYTDSAEMDQERINYAFSKKMRKSNQYFEYNKQRIYLLSSKDGEIGIQSYNDLRVSTIERTLIDIAVRPEYCGGVYEVLNVFINAKGKFSANKLRSFLLKLKYAYPYHQCIGFYLELAGYPENIIKLFKNMSMKFDFYLTYNIENPEYNENWRIYYPKNFAHTE</sequence>
<organism evidence="1 2">
    <name type="scientific">Paenibacillus nicotianae</name>
    <dbReference type="NCBI Taxonomy" id="1526551"/>
    <lineage>
        <taxon>Bacteria</taxon>
        <taxon>Bacillati</taxon>
        <taxon>Bacillota</taxon>
        <taxon>Bacilli</taxon>
        <taxon>Bacillales</taxon>
        <taxon>Paenibacillaceae</taxon>
        <taxon>Paenibacillus</taxon>
    </lineage>
</organism>
<name>A0ABW4V1Y0_9BACL</name>
<comment type="caution">
    <text evidence="1">The sequence shown here is derived from an EMBL/GenBank/DDBJ whole genome shotgun (WGS) entry which is preliminary data.</text>
</comment>
<evidence type="ECO:0008006" key="3">
    <source>
        <dbReference type="Google" id="ProtNLM"/>
    </source>
</evidence>
<gene>
    <name evidence="1" type="ORF">ACFSGI_22685</name>
</gene>
<dbReference type="Proteomes" id="UP001597403">
    <property type="component" value="Unassembled WGS sequence"/>
</dbReference>
<keyword evidence="2" id="KW-1185">Reference proteome</keyword>
<accession>A0ABW4V1Y0</accession>
<evidence type="ECO:0000313" key="1">
    <source>
        <dbReference type="EMBL" id="MFD1992790.1"/>
    </source>
</evidence>